<dbReference type="Pfam" id="PF07811">
    <property type="entry name" value="TadE"/>
    <property type="match status" value="1"/>
</dbReference>
<evidence type="ECO:0000313" key="3">
    <source>
        <dbReference type="EMBL" id="XDV73751.1"/>
    </source>
</evidence>
<feature type="domain" description="TadE-like" evidence="2">
    <location>
        <begin position="12"/>
        <end position="54"/>
    </location>
</feature>
<dbReference type="AlphaFoldDB" id="A0AB39YV92"/>
<proteinExistence type="predicted"/>
<evidence type="ECO:0000259" key="2">
    <source>
        <dbReference type="Pfam" id="PF07811"/>
    </source>
</evidence>
<name>A0AB39YV92_9MICC</name>
<dbReference type="InterPro" id="IPR012495">
    <property type="entry name" value="TadE-like_dom"/>
</dbReference>
<keyword evidence="1" id="KW-1133">Transmembrane helix</keyword>
<gene>
    <name evidence="3" type="ORF">ABQM86_13755</name>
</gene>
<reference evidence="3" key="1">
    <citation type="submission" date="2024-07" db="EMBL/GenBank/DDBJ databases">
        <authorList>
            <person name="Li J."/>
            <person name="Wei H."/>
            <person name="Ma J."/>
        </authorList>
    </citation>
    <scope>NUCLEOTIDE SEQUENCE</scope>
    <source>
        <strain evidence="3">AMU7</strain>
    </source>
</reference>
<evidence type="ECO:0000256" key="1">
    <source>
        <dbReference type="SAM" id="Phobius"/>
    </source>
</evidence>
<sequence>MKQRRNASDECGSAVVDFVLVGALLTLFFMAIIQLTLVLHVRNTLIDAAASGARYGALADRTPADARARTAELIRSALNSDFSGDIVCSDVMVDGARTLEVTVTAPLPVVGLVGPRGLLEVKGHAAH</sequence>
<dbReference type="EMBL" id="CP165735">
    <property type="protein sequence ID" value="XDV73751.1"/>
    <property type="molecule type" value="Genomic_DNA"/>
</dbReference>
<organism evidence="3">
    <name type="scientific">Paenarthrobacter sp. AMU7</name>
    <dbReference type="NCBI Taxonomy" id="3162492"/>
    <lineage>
        <taxon>Bacteria</taxon>
        <taxon>Bacillati</taxon>
        <taxon>Actinomycetota</taxon>
        <taxon>Actinomycetes</taxon>
        <taxon>Micrococcales</taxon>
        <taxon>Micrococcaceae</taxon>
        <taxon>Paenarthrobacter</taxon>
    </lineage>
</organism>
<accession>A0AB39YV92</accession>
<dbReference type="RefSeq" id="WP_207597594.1">
    <property type="nucleotide sequence ID" value="NZ_CP165735.1"/>
</dbReference>
<keyword evidence="1" id="KW-0812">Transmembrane</keyword>
<keyword evidence="1" id="KW-0472">Membrane</keyword>
<protein>
    <submittedName>
        <fullName evidence="3">TadE/TadG family type IV pilus assembly protein</fullName>
    </submittedName>
</protein>
<feature type="transmembrane region" description="Helical" evidence="1">
    <location>
        <begin position="12"/>
        <end position="33"/>
    </location>
</feature>